<accession>A0ABT0DEJ3</accession>
<dbReference type="EMBL" id="JALKCH010000010">
    <property type="protein sequence ID" value="MCK0198371.1"/>
    <property type="molecule type" value="Genomic_DNA"/>
</dbReference>
<protein>
    <submittedName>
        <fullName evidence="3">Inhibitor of vertebrate lysozyme family protein</fullName>
    </submittedName>
</protein>
<keyword evidence="2" id="KW-0732">Signal</keyword>
<evidence type="ECO:0000256" key="2">
    <source>
        <dbReference type="SAM" id="SignalP"/>
    </source>
</evidence>
<dbReference type="InterPro" id="IPR036501">
    <property type="entry name" value="Inhibitor_vert_lysozyme_sf"/>
</dbReference>
<organism evidence="3 4">
    <name type="scientific">Ancylobacter crimeensis</name>
    <dbReference type="NCBI Taxonomy" id="2579147"/>
    <lineage>
        <taxon>Bacteria</taxon>
        <taxon>Pseudomonadati</taxon>
        <taxon>Pseudomonadota</taxon>
        <taxon>Alphaproteobacteria</taxon>
        <taxon>Hyphomicrobiales</taxon>
        <taxon>Xanthobacteraceae</taxon>
        <taxon>Ancylobacter</taxon>
    </lineage>
</organism>
<reference evidence="3 4" key="1">
    <citation type="submission" date="2022-04" db="EMBL/GenBank/DDBJ databases">
        <authorList>
            <person name="Grouzdev D.S."/>
            <person name="Pantiukh K.S."/>
            <person name="Krutkina M.S."/>
        </authorList>
    </citation>
    <scope>NUCLEOTIDE SEQUENCE [LARGE SCALE GENOMIC DNA]</scope>
    <source>
        <strain evidence="3 4">6x-1</strain>
    </source>
</reference>
<feature type="region of interest" description="Disordered" evidence="1">
    <location>
        <begin position="156"/>
        <end position="178"/>
    </location>
</feature>
<feature type="compositionally biased region" description="Pro residues" evidence="1">
    <location>
        <begin position="158"/>
        <end position="176"/>
    </location>
</feature>
<evidence type="ECO:0000313" key="4">
    <source>
        <dbReference type="Proteomes" id="UP001203284"/>
    </source>
</evidence>
<dbReference type="Pfam" id="PF08816">
    <property type="entry name" value="Ivy"/>
    <property type="match status" value="1"/>
</dbReference>
<feature type="chain" id="PRO_5047410459" evidence="2">
    <location>
        <begin position="22"/>
        <end position="439"/>
    </location>
</feature>
<sequence>MSPRVACLALFVVLAAQPAAAQVRNGADALQLVAASGMTLKNGTVVNPCGRPTNPRVRFIDLDGDGGQEAVSEDRDPACYGPKPGIQSKVLARDRSGRWRVVGVVPGVVKPVAGRSNGWANVTVEGRGCQPVWRFDGQHYRPTACPAAGAAQAAAPKPAAPKPAAPNPVAPNPAAPPAGAAVASAAASAAGGSDPDLSRFPETYGRFAPGGGGCTRLPRVTIAADAIRIETPEGTAAFPRAGVPTNFMGPEDTSITYFLQGAGEGLVVTVDRNDLRTAGGERLGAAEKALSAAADVNGPPLRRCGAQMPAPAPAPAPQMRASASGDVDALLKDGYTEDPGFMAAYRKALGPLAAEDWLTSFEGPGDSRAVTLAGTRYLLAAVCKPHDCGDNAMMVLYRPDTGALFGIVSIRHGKRTVGNSPAPLRPDLLRLWKDIWPAG</sequence>
<name>A0ABT0DEJ3_9HYPH</name>
<proteinExistence type="predicted"/>
<keyword evidence="4" id="KW-1185">Reference proteome</keyword>
<dbReference type="Proteomes" id="UP001203284">
    <property type="component" value="Unassembled WGS sequence"/>
</dbReference>
<comment type="caution">
    <text evidence="3">The sequence shown here is derived from an EMBL/GenBank/DDBJ whole genome shotgun (WGS) entry which is preliminary data.</text>
</comment>
<evidence type="ECO:0000256" key="1">
    <source>
        <dbReference type="SAM" id="MobiDB-lite"/>
    </source>
</evidence>
<gene>
    <name evidence="3" type="ORF">MWN34_15770</name>
</gene>
<dbReference type="Gene3D" id="3.40.1420.10">
    <property type="entry name" value="Inhibitor of vertebrate lysozyme"/>
    <property type="match status" value="1"/>
</dbReference>
<dbReference type="RefSeq" id="WP_247030259.1">
    <property type="nucleotide sequence ID" value="NZ_JALKCH010000010.1"/>
</dbReference>
<dbReference type="SUPFAM" id="SSF89872">
    <property type="entry name" value="Inhibitor of vertebrate lysozyme, Ivy"/>
    <property type="match status" value="1"/>
</dbReference>
<evidence type="ECO:0000313" key="3">
    <source>
        <dbReference type="EMBL" id="MCK0198371.1"/>
    </source>
</evidence>
<feature type="signal peptide" evidence="2">
    <location>
        <begin position="1"/>
        <end position="21"/>
    </location>
</feature>